<feature type="domain" description="BIG2" evidence="1">
    <location>
        <begin position="24"/>
        <end position="94"/>
    </location>
</feature>
<dbReference type="SUPFAM" id="SSF49373">
    <property type="entry name" value="Invasin/intimin cell-adhesion fragments"/>
    <property type="match status" value="2"/>
</dbReference>
<sequence>MKKKILSLFAIAVLVLTLAPPTNVSAKAKISKKSVTITKGKTYTLKVKGTKKKVKWTSSKKSVATVSKKGKVTGKKRGSATIIAKIGKKKYKCKVKVETPSLSTTKKSITVGSQYTLKLNGCSRSKKFYSSNKSVATVSSKGVITARKKGTAKIRVKISDKSYYCTVSVFNQTPQVGTRTNPANPRNGVTIKTSEGTMYFKLTNTYRGNTAINQLKSMGEWGSYEEWDYSQNPGTTVVLFCYDVKAVNGYSNYPLTGLEIINSYGLYNGSCTQSINQIEACYLNGPYESKDNVNLTLYSGTSSKMYMALYVPNGMTSFSNRIYTNTYSPYWIRYNF</sequence>
<dbReference type="InterPro" id="IPR008964">
    <property type="entry name" value="Invasin/intimin_cell_adhesion"/>
</dbReference>
<feature type="domain" description="BIG2" evidence="1">
    <location>
        <begin position="96"/>
        <end position="166"/>
    </location>
</feature>
<evidence type="ECO:0000313" key="2">
    <source>
        <dbReference type="EMBL" id="DAD81090.1"/>
    </source>
</evidence>
<proteinExistence type="predicted"/>
<evidence type="ECO:0000259" key="1">
    <source>
        <dbReference type="SMART" id="SM00635"/>
    </source>
</evidence>
<dbReference type="Gene3D" id="2.60.40.1080">
    <property type="match status" value="2"/>
</dbReference>
<dbReference type="SMART" id="SM00635">
    <property type="entry name" value="BID_2"/>
    <property type="match status" value="2"/>
</dbReference>
<dbReference type="InterPro" id="IPR003343">
    <property type="entry name" value="Big_2"/>
</dbReference>
<dbReference type="Pfam" id="PF02368">
    <property type="entry name" value="Big_2"/>
    <property type="match status" value="1"/>
</dbReference>
<dbReference type="Pfam" id="PF22359">
    <property type="entry name" value="Big-like"/>
    <property type="match status" value="1"/>
</dbReference>
<dbReference type="EMBL" id="BK014895">
    <property type="protein sequence ID" value="DAD81090.1"/>
    <property type="molecule type" value="Genomic_DNA"/>
</dbReference>
<organism evidence="2">
    <name type="scientific">Siphoviridae sp. ctq1q8</name>
    <dbReference type="NCBI Taxonomy" id="2826467"/>
    <lineage>
        <taxon>Viruses</taxon>
        <taxon>Duplodnaviria</taxon>
        <taxon>Heunggongvirae</taxon>
        <taxon>Uroviricota</taxon>
        <taxon>Caudoviricetes</taxon>
    </lineage>
</organism>
<reference evidence="2" key="1">
    <citation type="journal article" date="2021" name="Proc. Natl. Acad. Sci. U.S.A.">
        <title>A Catalog of Tens of Thousands of Viruses from Human Metagenomes Reveals Hidden Associations with Chronic Diseases.</title>
        <authorList>
            <person name="Tisza M.J."/>
            <person name="Buck C.B."/>
        </authorList>
    </citation>
    <scope>NUCLEOTIDE SEQUENCE</scope>
    <source>
        <strain evidence="2">Ctq1q8</strain>
    </source>
</reference>
<name>A0A8S5MFS7_9CAUD</name>
<dbReference type="InterPro" id="IPR054604">
    <property type="entry name" value="SbsC_Big-like"/>
</dbReference>
<protein>
    <submittedName>
        <fullName evidence="2">Tail tube protein</fullName>
    </submittedName>
</protein>
<accession>A0A8S5MFS7</accession>